<feature type="region of interest" description="Disordered" evidence="1">
    <location>
        <begin position="1"/>
        <end position="20"/>
    </location>
</feature>
<evidence type="ECO:0000313" key="3">
    <source>
        <dbReference type="Proteomes" id="UP000298234"/>
    </source>
</evidence>
<dbReference type="EMBL" id="SNSQ01000016">
    <property type="protein sequence ID" value="TEU47502.1"/>
    <property type="molecule type" value="Genomic_DNA"/>
</dbReference>
<protein>
    <recommendedName>
        <fullName evidence="4">CopG family transcriptional regulator</fullName>
    </recommendedName>
</protein>
<evidence type="ECO:0000313" key="2">
    <source>
        <dbReference type="EMBL" id="TEU47502.1"/>
    </source>
</evidence>
<dbReference type="Proteomes" id="UP000298234">
    <property type="component" value="Unassembled WGS sequence"/>
</dbReference>
<evidence type="ECO:0000256" key="1">
    <source>
        <dbReference type="SAM" id="MobiDB-lite"/>
    </source>
</evidence>
<accession>A0AAX2RQH6</accession>
<name>A0AAX2RQH6_BURCE</name>
<comment type="caution">
    <text evidence="2">The sequence shown here is derived from an EMBL/GenBank/DDBJ whole genome shotgun (WGS) entry which is preliminary data.</text>
</comment>
<organism evidence="2 3">
    <name type="scientific">Burkholderia cepacia</name>
    <name type="common">Pseudomonas cepacia</name>
    <dbReference type="NCBI Taxonomy" id="292"/>
    <lineage>
        <taxon>Bacteria</taxon>
        <taxon>Pseudomonadati</taxon>
        <taxon>Pseudomonadota</taxon>
        <taxon>Betaproteobacteria</taxon>
        <taxon>Burkholderiales</taxon>
        <taxon>Burkholderiaceae</taxon>
        <taxon>Burkholderia</taxon>
        <taxon>Burkholderia cepacia complex</taxon>
    </lineage>
</organism>
<sequence length="87" mass="9738">MKNTPDKKQPGAQPAKKGPHRLPVILSADLQAYVEAQSVQDHISISEFIRRALRRDASLRRLYTEGSKLIIKDASGAERELVWSDAL</sequence>
<reference evidence="2 3" key="1">
    <citation type="submission" date="2019-03" db="EMBL/GenBank/DDBJ databases">
        <title>Burkholderia cepacia outbreak.</title>
        <authorList>
            <person name="Farzana R."/>
            <person name="Walsh T.R."/>
        </authorList>
    </citation>
    <scope>NUCLEOTIDE SEQUENCE [LARGE SCALE GENOMIC DNA]</scope>
    <source>
        <strain evidence="3">d13</strain>
    </source>
</reference>
<evidence type="ECO:0008006" key="4">
    <source>
        <dbReference type="Google" id="ProtNLM"/>
    </source>
</evidence>
<dbReference type="RefSeq" id="WP_134256211.1">
    <property type="nucleotide sequence ID" value="NZ_SNSG01000013.1"/>
</dbReference>
<gene>
    <name evidence="2" type="ORF">E3D37_15980</name>
</gene>
<proteinExistence type="predicted"/>
<dbReference type="AlphaFoldDB" id="A0AAX2RQH6"/>